<dbReference type="RefSeq" id="WP_209985923.1">
    <property type="nucleotide sequence ID" value="NZ_JAGINO010000017.1"/>
</dbReference>
<organism evidence="1 2">
    <name type="scientific">Azospirillum picis</name>
    <dbReference type="NCBI Taxonomy" id="488438"/>
    <lineage>
        <taxon>Bacteria</taxon>
        <taxon>Pseudomonadati</taxon>
        <taxon>Pseudomonadota</taxon>
        <taxon>Alphaproteobacteria</taxon>
        <taxon>Rhodospirillales</taxon>
        <taxon>Azospirillaceae</taxon>
        <taxon>Azospirillum</taxon>
    </lineage>
</organism>
<dbReference type="EMBL" id="JAUSVU010000017">
    <property type="protein sequence ID" value="MDQ0535387.1"/>
    <property type="molecule type" value="Genomic_DNA"/>
</dbReference>
<name>A0ABU0MPJ2_9PROT</name>
<protein>
    <submittedName>
        <fullName evidence="1">Uncharacterized protein</fullName>
    </submittedName>
</protein>
<gene>
    <name evidence="1" type="ORF">QO018_004265</name>
</gene>
<sequence length="234" mass="25845">MTVMPAPATFAARPPVTVTARTRSGTAWDMVVWAIRDQRSIGEAAGWDDEPCARSTDGVADMLRFDELGCWVDGGQHKGLGRERHADVGPVIAALWTLPEADRLLVIEHARIGCPPERPTVQPQPMPSPADADARRGQAVYPATGQQIVYRLEVAERVAVVTPIREFRGRGRREVVGHKAESVEVLYCPLDYWPSVGMWHHGHAIVERFETAMEVVAAELQRARLTSWEVVGVV</sequence>
<comment type="caution">
    <text evidence="1">The sequence shown here is derived from an EMBL/GenBank/DDBJ whole genome shotgun (WGS) entry which is preliminary data.</text>
</comment>
<reference evidence="1 2" key="1">
    <citation type="submission" date="2023-07" db="EMBL/GenBank/DDBJ databases">
        <title>Genomic Encyclopedia of Type Strains, Phase IV (KMG-IV): sequencing the most valuable type-strain genomes for metagenomic binning, comparative biology and taxonomic classification.</title>
        <authorList>
            <person name="Goeker M."/>
        </authorList>
    </citation>
    <scope>NUCLEOTIDE SEQUENCE [LARGE SCALE GENOMIC DNA]</scope>
    <source>
        <strain evidence="1 2">DSM 19922</strain>
    </source>
</reference>
<dbReference type="Proteomes" id="UP001244552">
    <property type="component" value="Unassembled WGS sequence"/>
</dbReference>
<evidence type="ECO:0000313" key="1">
    <source>
        <dbReference type="EMBL" id="MDQ0535387.1"/>
    </source>
</evidence>
<proteinExistence type="predicted"/>
<keyword evidence="2" id="KW-1185">Reference proteome</keyword>
<evidence type="ECO:0000313" key="2">
    <source>
        <dbReference type="Proteomes" id="UP001244552"/>
    </source>
</evidence>
<accession>A0ABU0MPJ2</accession>